<gene>
    <name evidence="2" type="ORF">A9K55_008922</name>
</gene>
<dbReference type="OrthoDB" id="5089392at2759"/>
<sequence>MHLGSLVTAGSAALAAAAATPEQIVTGINSLTEKMAALQAPAQSITVVNAPLLLIGQGPFPQIIAGFQDIANSANALTAEIGTQGESKEGATVATSFRDFVRVSQATLNILIGKAGILQKVPVVGEPVASSLRSVEGAVDTLAITLINIFKSVSEDLENDSSSLGSTLDITIQKYESLQA</sequence>
<dbReference type="Proteomes" id="UP000323067">
    <property type="component" value="Chromosome vii"/>
</dbReference>
<dbReference type="Pfam" id="PF17615">
    <property type="entry name" value="C166"/>
    <property type="match status" value="1"/>
</dbReference>
<protein>
    <recommendedName>
        <fullName evidence="4">Cell wall galactomanno</fullName>
    </recommendedName>
</protein>
<dbReference type="VEuPathDB" id="FungiDB:A9K55_008922"/>
<evidence type="ECO:0008006" key="4">
    <source>
        <dbReference type="Google" id="ProtNLM"/>
    </source>
</evidence>
<name>A0A2H4SHB0_CORMI</name>
<evidence type="ECO:0000256" key="1">
    <source>
        <dbReference type="SAM" id="SignalP"/>
    </source>
</evidence>
<keyword evidence="1" id="KW-0732">Signal</keyword>
<evidence type="ECO:0000313" key="2">
    <source>
        <dbReference type="EMBL" id="ATY62494.1"/>
    </source>
</evidence>
<feature type="signal peptide" evidence="1">
    <location>
        <begin position="1"/>
        <end position="19"/>
    </location>
</feature>
<dbReference type="AlphaFoldDB" id="A0A2H4SHB0"/>
<reference evidence="2 3" key="1">
    <citation type="journal article" date="2017" name="BMC Genomics">
        <title>Chromosome level assembly and secondary metabolite potential of the parasitic fungus Cordyceps militaris.</title>
        <authorList>
            <person name="Kramer G.J."/>
            <person name="Nodwell J.R."/>
        </authorList>
    </citation>
    <scope>NUCLEOTIDE SEQUENCE [LARGE SCALE GENOMIC DNA]</scope>
    <source>
        <strain evidence="2 3">ATCC 34164</strain>
    </source>
</reference>
<dbReference type="VEuPathDB" id="FungiDB:CCM_08669"/>
<accession>A0A2H4SHB0</accession>
<dbReference type="EMBL" id="CP023324">
    <property type="protein sequence ID" value="ATY62494.1"/>
    <property type="molecule type" value="Genomic_DNA"/>
</dbReference>
<proteinExistence type="predicted"/>
<evidence type="ECO:0000313" key="3">
    <source>
        <dbReference type="Proteomes" id="UP000323067"/>
    </source>
</evidence>
<feature type="chain" id="PRO_5014181542" description="Cell wall galactomanno" evidence="1">
    <location>
        <begin position="20"/>
        <end position="180"/>
    </location>
</feature>
<organism evidence="2 3">
    <name type="scientific">Cordyceps militaris</name>
    <name type="common">Caterpillar fungus</name>
    <name type="synonym">Clavaria militaris</name>
    <dbReference type="NCBI Taxonomy" id="73501"/>
    <lineage>
        <taxon>Eukaryota</taxon>
        <taxon>Fungi</taxon>
        <taxon>Dikarya</taxon>
        <taxon>Ascomycota</taxon>
        <taxon>Pezizomycotina</taxon>
        <taxon>Sordariomycetes</taxon>
        <taxon>Hypocreomycetidae</taxon>
        <taxon>Hypocreales</taxon>
        <taxon>Cordycipitaceae</taxon>
        <taxon>Cordyceps</taxon>
    </lineage>
</organism>